<dbReference type="Proteomes" id="UP000004508">
    <property type="component" value="Unassembled WGS sequence"/>
</dbReference>
<comment type="caution">
    <text evidence="1">The sequence shown here is derived from an EMBL/GenBank/DDBJ whole genome shotgun (WGS) entry which is preliminary data.</text>
</comment>
<organism evidence="1 2">
    <name type="scientific">Ktedonobacter racemifer DSM 44963</name>
    <dbReference type="NCBI Taxonomy" id="485913"/>
    <lineage>
        <taxon>Bacteria</taxon>
        <taxon>Bacillati</taxon>
        <taxon>Chloroflexota</taxon>
        <taxon>Ktedonobacteria</taxon>
        <taxon>Ktedonobacterales</taxon>
        <taxon>Ktedonobacteraceae</taxon>
        <taxon>Ktedonobacter</taxon>
    </lineage>
</organism>
<evidence type="ECO:0000313" key="1">
    <source>
        <dbReference type="EMBL" id="EFH85580.1"/>
    </source>
</evidence>
<dbReference type="AlphaFoldDB" id="D6TPG6"/>
<proteinExistence type="predicted"/>
<accession>D6TPG6</accession>
<protein>
    <submittedName>
        <fullName evidence="1">Uncharacterized protein</fullName>
    </submittedName>
</protein>
<dbReference type="InParanoid" id="D6TPG6"/>
<sequence>MIYLGDTYSILWWGPKTGNRFLPIRTMYVCAPNSGRQKLEQEYHNPNYLSSSIASPHNKHDLHALIA</sequence>
<dbReference type="EMBL" id="ADVG01000002">
    <property type="protein sequence ID" value="EFH85580.1"/>
    <property type="molecule type" value="Genomic_DNA"/>
</dbReference>
<reference evidence="1 2" key="1">
    <citation type="journal article" date="2011" name="Stand. Genomic Sci.">
        <title>Non-contiguous finished genome sequence and contextual data of the filamentous soil bacterium Ktedonobacter racemifer type strain (SOSP1-21).</title>
        <authorList>
            <person name="Chang Y.J."/>
            <person name="Land M."/>
            <person name="Hauser L."/>
            <person name="Chertkov O."/>
            <person name="Del Rio T.G."/>
            <person name="Nolan M."/>
            <person name="Copeland A."/>
            <person name="Tice H."/>
            <person name="Cheng J.F."/>
            <person name="Lucas S."/>
            <person name="Han C."/>
            <person name="Goodwin L."/>
            <person name="Pitluck S."/>
            <person name="Ivanova N."/>
            <person name="Ovchinikova G."/>
            <person name="Pati A."/>
            <person name="Chen A."/>
            <person name="Palaniappan K."/>
            <person name="Mavromatis K."/>
            <person name="Liolios K."/>
            <person name="Brettin T."/>
            <person name="Fiebig A."/>
            <person name="Rohde M."/>
            <person name="Abt B."/>
            <person name="Goker M."/>
            <person name="Detter J.C."/>
            <person name="Woyke T."/>
            <person name="Bristow J."/>
            <person name="Eisen J.A."/>
            <person name="Markowitz V."/>
            <person name="Hugenholtz P."/>
            <person name="Kyrpides N.C."/>
            <person name="Klenk H.P."/>
            <person name="Lapidus A."/>
        </authorList>
    </citation>
    <scope>NUCLEOTIDE SEQUENCE [LARGE SCALE GENOMIC DNA]</scope>
    <source>
        <strain evidence="2">DSM 44963</strain>
    </source>
</reference>
<keyword evidence="2" id="KW-1185">Reference proteome</keyword>
<name>D6TPG6_KTERA</name>
<evidence type="ECO:0000313" key="2">
    <source>
        <dbReference type="Proteomes" id="UP000004508"/>
    </source>
</evidence>
<gene>
    <name evidence="1" type="ORF">Krac_6804</name>
</gene>